<dbReference type="GeneID" id="107272435"/>
<keyword evidence="5" id="KW-1185">Reference proteome</keyword>
<dbReference type="AlphaFoldDB" id="A0AAJ7RSA0"/>
<reference evidence="6 7" key="1">
    <citation type="submission" date="2025-04" db="UniProtKB">
        <authorList>
            <consortium name="RefSeq"/>
        </authorList>
    </citation>
    <scope>IDENTIFICATION</scope>
</reference>
<dbReference type="SUPFAM" id="SSF81296">
    <property type="entry name" value="E set domains"/>
    <property type="match status" value="2"/>
</dbReference>
<accession>A0AAJ7RSA0</accession>
<dbReference type="GO" id="GO:0005737">
    <property type="term" value="C:cytoplasm"/>
    <property type="evidence" value="ECO:0007669"/>
    <property type="project" value="TreeGrafter"/>
</dbReference>
<evidence type="ECO:0000313" key="7">
    <source>
        <dbReference type="RefSeq" id="XP_024945511.1"/>
    </source>
</evidence>
<dbReference type="InterPro" id="IPR011021">
    <property type="entry name" value="Arrestin-like_N"/>
</dbReference>
<dbReference type="SMART" id="SM01017">
    <property type="entry name" value="Arrestin_C"/>
    <property type="match status" value="1"/>
</dbReference>
<dbReference type="Proteomes" id="UP000694920">
    <property type="component" value="Unplaced"/>
</dbReference>
<evidence type="ECO:0000256" key="3">
    <source>
        <dbReference type="SAM" id="MobiDB-lite"/>
    </source>
</evidence>
<feature type="domain" description="Arrestin C-terminal-like" evidence="4">
    <location>
        <begin position="187"/>
        <end position="321"/>
    </location>
</feature>
<dbReference type="PANTHER" id="PTHR11188">
    <property type="entry name" value="ARRESTIN DOMAIN CONTAINING PROTEIN"/>
    <property type="match status" value="1"/>
</dbReference>
<dbReference type="InterPro" id="IPR011022">
    <property type="entry name" value="Arrestin_C-like"/>
</dbReference>
<comment type="similarity">
    <text evidence="1">Belongs to the arrestin family.</text>
</comment>
<dbReference type="Pfam" id="PF02752">
    <property type="entry name" value="Arrestin_C"/>
    <property type="match status" value="1"/>
</dbReference>
<dbReference type="InterPro" id="IPR050357">
    <property type="entry name" value="Arrestin_domain-protein"/>
</dbReference>
<evidence type="ECO:0000313" key="6">
    <source>
        <dbReference type="RefSeq" id="XP_015605087.1"/>
    </source>
</evidence>
<dbReference type="Pfam" id="PF00339">
    <property type="entry name" value="Arrestin_N"/>
    <property type="match status" value="1"/>
</dbReference>
<feature type="compositionally biased region" description="Acidic residues" evidence="3">
    <location>
        <begin position="376"/>
        <end position="386"/>
    </location>
</feature>
<organism evidence="5 7">
    <name type="scientific">Cephus cinctus</name>
    <name type="common">Wheat stem sawfly</name>
    <dbReference type="NCBI Taxonomy" id="211228"/>
    <lineage>
        <taxon>Eukaryota</taxon>
        <taxon>Metazoa</taxon>
        <taxon>Ecdysozoa</taxon>
        <taxon>Arthropoda</taxon>
        <taxon>Hexapoda</taxon>
        <taxon>Insecta</taxon>
        <taxon>Pterygota</taxon>
        <taxon>Neoptera</taxon>
        <taxon>Endopterygota</taxon>
        <taxon>Hymenoptera</taxon>
        <taxon>Cephoidea</taxon>
        <taxon>Cephidae</taxon>
        <taxon>Cephus</taxon>
    </lineage>
</organism>
<dbReference type="PANTHER" id="PTHR11188:SF176">
    <property type="entry name" value="ARRESTIN DOMAIN-CONTAINING PROTEIN 1"/>
    <property type="match status" value="1"/>
</dbReference>
<sequence length="412" mass="46233">MEQGKDTKPDGKDAPADSAVSESIGVERLDILLDDPQAVYYGGQPVTGKVYLTLKSPIGAIGLRLKYKGESQVYFTDRSAGIRRKFRAEENYFHEETYLVGDGSNKTNIASGTYSFQFILPEDIPCSFEGRYGRVRYSIRAMLDVTTILRLSTNILPFTVASILNLNRDPVAPLPLRETCSKTFMGQTEPLNMSVSLPVRGYVPGQVIPVDVAVKNTSQVGVKKMRTVLKKVVSYHATEKTRKHKEIIVEIIQPIDPGIETYAIPIDVPAISPTGMIHCSIIDVRYTLKVEACVDISEWYYRLLQKNLKFRTDIVIGTVPLDHYQNPIESEEPMAAGSENFENSTIDSNQAETVKFDGRLTYERSRVYRSSKPDADDPTGDEGDSDGEVKPYLPMYRVYKFEADERKNRLAN</sequence>
<feature type="compositionally biased region" description="Basic and acidic residues" evidence="3">
    <location>
        <begin position="365"/>
        <end position="375"/>
    </location>
</feature>
<gene>
    <name evidence="6 7" type="primary">LOC107272435</name>
</gene>
<name>A0AAJ7RSA0_CEPCN</name>
<feature type="region of interest" description="Disordered" evidence="3">
    <location>
        <begin position="365"/>
        <end position="391"/>
    </location>
</feature>
<dbReference type="KEGG" id="ccin:107272435"/>
<evidence type="ECO:0000313" key="5">
    <source>
        <dbReference type="Proteomes" id="UP000694920"/>
    </source>
</evidence>
<proteinExistence type="inferred from homology"/>
<dbReference type="InterPro" id="IPR014756">
    <property type="entry name" value="Ig_E-set"/>
</dbReference>
<keyword evidence="2" id="KW-0716">Sensory transduction</keyword>
<evidence type="ECO:0000256" key="1">
    <source>
        <dbReference type="ARBA" id="ARBA00005298"/>
    </source>
</evidence>
<dbReference type="RefSeq" id="XP_015605087.1">
    <property type="nucleotide sequence ID" value="XM_015749601.2"/>
</dbReference>
<evidence type="ECO:0000259" key="4">
    <source>
        <dbReference type="SMART" id="SM01017"/>
    </source>
</evidence>
<evidence type="ECO:0000256" key="2">
    <source>
        <dbReference type="ARBA" id="ARBA00022606"/>
    </source>
</evidence>
<dbReference type="RefSeq" id="XP_024945511.1">
    <property type="nucleotide sequence ID" value="XM_025089743.1"/>
</dbReference>
<protein>
    <submittedName>
        <fullName evidence="6 7">Arrestin domain-containing protein 2</fullName>
    </submittedName>
</protein>
<dbReference type="Gene3D" id="2.60.40.640">
    <property type="match status" value="2"/>
</dbReference>
<dbReference type="InterPro" id="IPR014752">
    <property type="entry name" value="Arrestin-like_C"/>
</dbReference>
<dbReference type="GO" id="GO:0015031">
    <property type="term" value="P:protein transport"/>
    <property type="evidence" value="ECO:0007669"/>
    <property type="project" value="TreeGrafter"/>
</dbReference>